<dbReference type="EMBL" id="CAMAPF010000949">
    <property type="protein sequence ID" value="CAH9128399.1"/>
    <property type="molecule type" value="Genomic_DNA"/>
</dbReference>
<dbReference type="AlphaFoldDB" id="A0AAV0EYQ8"/>
<accession>A0AAV0EYQ8</accession>
<gene>
    <name evidence="2" type="ORF">CEPIT_LOCUS29057</name>
</gene>
<keyword evidence="3" id="KW-1185">Reference proteome</keyword>
<sequence>MEEMMENMMCNNASPMSVGSYQNECIIASPYPKSGIASCPDPFDNLPATRENCICYIEDPFKRVVAYGRVYKLGGMLHNQPLSKDNVRVVVDKVIIPDAVVPYRNDELQTVNDAPGQFIPWPKLLVELGTKYEVQTRRNVNGQMTKQSSLNANCPLFIDVTSVPREFGLTKTLADELHAKECIDINMDSNIVGIQYAFHIDREEILRFLRMETIDLGSMMLFCMCIYNHFDLRGSKNYGFLCPRMIQEKTNDSERVSYLTRILLKGTRNCYLC</sequence>
<evidence type="ECO:0000313" key="3">
    <source>
        <dbReference type="Proteomes" id="UP001152523"/>
    </source>
</evidence>
<evidence type="ECO:0000313" key="2">
    <source>
        <dbReference type="EMBL" id="CAH9128399.1"/>
    </source>
</evidence>
<protein>
    <recommendedName>
        <fullName evidence="1">DUF8039 domain-containing protein</fullName>
    </recommendedName>
</protein>
<dbReference type="Pfam" id="PF26133">
    <property type="entry name" value="DUF8039"/>
    <property type="match status" value="1"/>
</dbReference>
<dbReference type="InterPro" id="IPR058352">
    <property type="entry name" value="DUF8039"/>
</dbReference>
<reference evidence="2" key="1">
    <citation type="submission" date="2022-07" db="EMBL/GenBank/DDBJ databases">
        <authorList>
            <person name="Macas J."/>
            <person name="Novak P."/>
            <person name="Neumann P."/>
        </authorList>
    </citation>
    <scope>NUCLEOTIDE SEQUENCE</scope>
</reference>
<dbReference type="PANTHER" id="PTHR33018">
    <property type="entry name" value="OS10G0338966 PROTEIN-RELATED"/>
    <property type="match status" value="1"/>
</dbReference>
<evidence type="ECO:0000259" key="1">
    <source>
        <dbReference type="Pfam" id="PF26133"/>
    </source>
</evidence>
<dbReference type="Proteomes" id="UP001152523">
    <property type="component" value="Unassembled WGS sequence"/>
</dbReference>
<dbReference type="PANTHER" id="PTHR33018:SF34">
    <property type="entry name" value="OS02G0472350 PROTEIN"/>
    <property type="match status" value="1"/>
</dbReference>
<organism evidence="2 3">
    <name type="scientific">Cuscuta epithymum</name>
    <dbReference type="NCBI Taxonomy" id="186058"/>
    <lineage>
        <taxon>Eukaryota</taxon>
        <taxon>Viridiplantae</taxon>
        <taxon>Streptophyta</taxon>
        <taxon>Embryophyta</taxon>
        <taxon>Tracheophyta</taxon>
        <taxon>Spermatophyta</taxon>
        <taxon>Magnoliopsida</taxon>
        <taxon>eudicotyledons</taxon>
        <taxon>Gunneridae</taxon>
        <taxon>Pentapetalae</taxon>
        <taxon>asterids</taxon>
        <taxon>lamiids</taxon>
        <taxon>Solanales</taxon>
        <taxon>Convolvulaceae</taxon>
        <taxon>Cuscuteae</taxon>
        <taxon>Cuscuta</taxon>
        <taxon>Cuscuta subgen. Cuscuta</taxon>
    </lineage>
</organism>
<comment type="caution">
    <text evidence="2">The sequence shown here is derived from an EMBL/GenBank/DDBJ whole genome shotgun (WGS) entry which is preliminary data.</text>
</comment>
<feature type="domain" description="DUF8039" evidence="1">
    <location>
        <begin position="44"/>
        <end position="128"/>
    </location>
</feature>
<proteinExistence type="predicted"/>
<name>A0AAV0EYQ8_9ASTE</name>